<evidence type="ECO:0000313" key="8">
    <source>
        <dbReference type="Proteomes" id="UP001237642"/>
    </source>
</evidence>
<keyword evidence="5" id="KW-0539">Nucleus</keyword>
<dbReference type="PANTHER" id="PTHR31541">
    <property type="entry name" value="B3 DOMAIN PLANT PROTEIN-RELATED"/>
    <property type="match status" value="1"/>
</dbReference>
<sequence length="368" mass="41773">MAKNQSGTSQEEEVELSKFEKLLIVSEIARDQYYREKFGQGTKQNNITASILSSSVPKDIGTSCFLKPQGEQVPKRPRSKATRGEPSLVSGFGMLNLKGYNVDDHDYLKDKEVPSGLCKFNGKRYADDHDYLYDKEVLLDRKGKKKLRNYDDDEDYEKEEKPRNKIVAKMNKVVAEIVPLPVQFENRIQEMGGDNVKLIIQKHLFKCDTRKDQNRFSIPIKQIRKDAEGFLTENEVLSLPITVPLIEPDLNLSQIDIRKWNYSGSSSYMLSGPWSAVRNRNKLQDGMLLQLWSFRVDGLLCLALVKVSRDDKQDHGINGIANTSQIQIHAESHNQQQAMEQIKSGNEADRQGASCSQAQGCSSSSFKY</sequence>
<gene>
    <name evidence="7" type="ORF">POM88_010290</name>
</gene>
<dbReference type="GO" id="GO:0003677">
    <property type="term" value="F:DNA binding"/>
    <property type="evidence" value="ECO:0007669"/>
    <property type="project" value="UniProtKB-KW"/>
</dbReference>
<dbReference type="Gene3D" id="2.40.330.10">
    <property type="entry name" value="DNA-binding pseudobarrel domain"/>
    <property type="match status" value="1"/>
</dbReference>
<proteinExistence type="predicted"/>
<dbReference type="EMBL" id="JAUIZM010000003">
    <property type="protein sequence ID" value="KAK1391234.1"/>
    <property type="molecule type" value="Genomic_DNA"/>
</dbReference>
<feature type="region of interest" description="Disordered" evidence="6">
    <location>
        <begin position="65"/>
        <end position="85"/>
    </location>
</feature>
<dbReference type="AlphaFoldDB" id="A0AAD8MZT3"/>
<dbReference type="Pfam" id="PF03754">
    <property type="entry name" value="At2g31720-like"/>
    <property type="match status" value="1"/>
</dbReference>
<feature type="region of interest" description="Disordered" evidence="6">
    <location>
        <begin position="342"/>
        <end position="368"/>
    </location>
</feature>
<evidence type="ECO:0008006" key="9">
    <source>
        <dbReference type="Google" id="ProtNLM"/>
    </source>
</evidence>
<reference evidence="7" key="2">
    <citation type="submission" date="2023-05" db="EMBL/GenBank/DDBJ databases">
        <authorList>
            <person name="Schelkunov M.I."/>
        </authorList>
    </citation>
    <scope>NUCLEOTIDE SEQUENCE</scope>
    <source>
        <strain evidence="7">Hsosn_3</strain>
        <tissue evidence="7">Leaf</tissue>
    </source>
</reference>
<dbReference type="PANTHER" id="PTHR31541:SF25">
    <property type="entry name" value="GAMMA-GLIADIN B"/>
    <property type="match status" value="1"/>
</dbReference>
<evidence type="ECO:0000256" key="3">
    <source>
        <dbReference type="ARBA" id="ARBA00023125"/>
    </source>
</evidence>
<keyword evidence="4" id="KW-0804">Transcription</keyword>
<organism evidence="7 8">
    <name type="scientific">Heracleum sosnowskyi</name>
    <dbReference type="NCBI Taxonomy" id="360622"/>
    <lineage>
        <taxon>Eukaryota</taxon>
        <taxon>Viridiplantae</taxon>
        <taxon>Streptophyta</taxon>
        <taxon>Embryophyta</taxon>
        <taxon>Tracheophyta</taxon>
        <taxon>Spermatophyta</taxon>
        <taxon>Magnoliopsida</taxon>
        <taxon>eudicotyledons</taxon>
        <taxon>Gunneridae</taxon>
        <taxon>Pentapetalae</taxon>
        <taxon>asterids</taxon>
        <taxon>campanulids</taxon>
        <taxon>Apiales</taxon>
        <taxon>Apiaceae</taxon>
        <taxon>Apioideae</taxon>
        <taxon>apioid superclade</taxon>
        <taxon>Tordylieae</taxon>
        <taxon>Tordyliinae</taxon>
        <taxon>Heracleum</taxon>
    </lineage>
</organism>
<evidence type="ECO:0000256" key="2">
    <source>
        <dbReference type="ARBA" id="ARBA00023015"/>
    </source>
</evidence>
<comment type="caution">
    <text evidence="7">The sequence shown here is derived from an EMBL/GenBank/DDBJ whole genome shotgun (WGS) entry which is preliminary data.</text>
</comment>
<accession>A0AAD8MZT3</accession>
<keyword evidence="2" id="KW-0805">Transcription regulation</keyword>
<keyword evidence="8" id="KW-1185">Reference proteome</keyword>
<comment type="subcellular location">
    <subcellularLocation>
        <location evidence="1">Nucleus</location>
    </subcellularLocation>
</comment>
<reference evidence="7" key="1">
    <citation type="submission" date="2023-02" db="EMBL/GenBank/DDBJ databases">
        <title>Genome of toxic invasive species Heracleum sosnowskyi carries increased number of genes despite the absence of recent whole-genome duplications.</title>
        <authorList>
            <person name="Schelkunov M."/>
            <person name="Shtratnikova V."/>
            <person name="Makarenko M."/>
            <person name="Klepikova A."/>
            <person name="Omelchenko D."/>
            <person name="Novikova G."/>
            <person name="Obukhova E."/>
            <person name="Bogdanov V."/>
            <person name="Penin A."/>
            <person name="Logacheva M."/>
        </authorList>
    </citation>
    <scope>NUCLEOTIDE SEQUENCE</scope>
    <source>
        <strain evidence="7">Hsosn_3</strain>
        <tissue evidence="7">Leaf</tissue>
    </source>
</reference>
<evidence type="ECO:0000256" key="1">
    <source>
        <dbReference type="ARBA" id="ARBA00004123"/>
    </source>
</evidence>
<evidence type="ECO:0000313" key="7">
    <source>
        <dbReference type="EMBL" id="KAK1391234.1"/>
    </source>
</evidence>
<feature type="compositionally biased region" description="Low complexity" evidence="6">
    <location>
        <begin position="352"/>
        <end position="368"/>
    </location>
</feature>
<name>A0AAD8MZT3_9APIA</name>
<keyword evidence="3" id="KW-0238">DNA-binding</keyword>
<dbReference type="GO" id="GO:0005634">
    <property type="term" value="C:nucleus"/>
    <property type="evidence" value="ECO:0007669"/>
    <property type="project" value="UniProtKB-SubCell"/>
</dbReference>
<evidence type="ECO:0000256" key="5">
    <source>
        <dbReference type="ARBA" id="ARBA00023242"/>
    </source>
</evidence>
<protein>
    <recommendedName>
        <fullName evidence="9">B3 domain-containing protein</fullName>
    </recommendedName>
</protein>
<evidence type="ECO:0000256" key="6">
    <source>
        <dbReference type="SAM" id="MobiDB-lite"/>
    </source>
</evidence>
<dbReference type="InterPro" id="IPR015300">
    <property type="entry name" value="DNA-bd_pseudobarrel_sf"/>
</dbReference>
<dbReference type="Proteomes" id="UP001237642">
    <property type="component" value="Unassembled WGS sequence"/>
</dbReference>
<evidence type="ECO:0000256" key="4">
    <source>
        <dbReference type="ARBA" id="ARBA00023163"/>
    </source>
</evidence>
<dbReference type="InterPro" id="IPR005508">
    <property type="entry name" value="At2g31720-like"/>
</dbReference>
<dbReference type="SUPFAM" id="SSF101936">
    <property type="entry name" value="DNA-binding pseudobarrel domain"/>
    <property type="match status" value="1"/>
</dbReference>